<dbReference type="PIRSF" id="PIRSF004846">
    <property type="entry name" value="ModA"/>
    <property type="match status" value="1"/>
</dbReference>
<dbReference type="Pfam" id="PF13531">
    <property type="entry name" value="SBP_bac_11"/>
    <property type="match status" value="1"/>
</dbReference>
<sequence>MSQAGGGSDITSRIRCFLSALICAGTVGFATAAAAADVTVFAAASLKNALDEISTTFEAETGHSVSLSLAGSSLLARQIALGAPADIYLPANAAWMDYLESENRLVSGSRRDLLSNRLVLVAPTESTAALAGFDDPALFDHLGQGKLAMAMVESVPAGIYGKSALQSLGLWQDLAPHIAQTDNVRAALALVAAGAAPLGVVYASDAQAEPRVRVLAEFPARSHAPIRYPLARIQGAGGPAVEALFHYLQGARAREAFLSAGFDVIAE</sequence>
<feature type="signal peptide" evidence="4">
    <location>
        <begin position="1"/>
        <end position="35"/>
    </location>
</feature>
<dbReference type="InterPro" id="IPR005950">
    <property type="entry name" value="ModA"/>
</dbReference>
<comment type="similarity">
    <text evidence="1">Belongs to the bacterial solute-binding protein ModA family.</text>
</comment>
<keyword evidence="6" id="KW-1185">Reference proteome</keyword>
<name>A0ABQ0APY4_9RHOB</name>
<evidence type="ECO:0000256" key="3">
    <source>
        <dbReference type="ARBA" id="ARBA00022729"/>
    </source>
</evidence>
<dbReference type="Gene3D" id="3.40.190.10">
    <property type="entry name" value="Periplasmic binding protein-like II"/>
    <property type="match status" value="2"/>
</dbReference>
<evidence type="ECO:0000256" key="4">
    <source>
        <dbReference type="SAM" id="SignalP"/>
    </source>
</evidence>
<dbReference type="EMBL" id="BAABWU010000016">
    <property type="protein sequence ID" value="GAA6197943.1"/>
    <property type="molecule type" value="Genomic_DNA"/>
</dbReference>
<evidence type="ECO:0000313" key="6">
    <source>
        <dbReference type="Proteomes" id="UP001441944"/>
    </source>
</evidence>
<organism evidence="5 6">
    <name type="scientific">Pseudophaeobacter arcticus</name>
    <dbReference type="NCBI Taxonomy" id="385492"/>
    <lineage>
        <taxon>Bacteria</taxon>
        <taxon>Pseudomonadati</taxon>
        <taxon>Pseudomonadota</taxon>
        <taxon>Alphaproteobacteria</taxon>
        <taxon>Rhodobacterales</taxon>
        <taxon>Paracoccaceae</taxon>
        <taxon>Pseudophaeobacter</taxon>
    </lineage>
</organism>
<proteinExistence type="inferred from homology"/>
<keyword evidence="3 4" id="KW-0732">Signal</keyword>
<dbReference type="Proteomes" id="UP001441944">
    <property type="component" value="Unassembled WGS sequence"/>
</dbReference>
<reference evidence="5 6" key="1">
    <citation type="submission" date="2024-04" db="EMBL/GenBank/DDBJ databases">
        <title>Draft genome sequence of Pseudophaeobacter arcticus NBRC 116598.</title>
        <authorList>
            <person name="Miyakawa T."/>
            <person name="Kusuya Y."/>
            <person name="Miura T."/>
        </authorList>
    </citation>
    <scope>NUCLEOTIDE SEQUENCE [LARGE SCALE GENOMIC DNA]</scope>
    <source>
        <strain evidence="5 6">SU-CL00105</strain>
    </source>
</reference>
<dbReference type="PANTHER" id="PTHR30632:SF17">
    <property type="entry name" value="MOLYBDATE-BINDING PROTEIN MODA"/>
    <property type="match status" value="1"/>
</dbReference>
<comment type="caution">
    <text evidence="5">The sequence shown here is derived from an EMBL/GenBank/DDBJ whole genome shotgun (WGS) entry which is preliminary data.</text>
</comment>
<keyword evidence="2" id="KW-0479">Metal-binding</keyword>
<accession>A0ABQ0APY4</accession>
<dbReference type="NCBIfam" id="TIGR01256">
    <property type="entry name" value="modA"/>
    <property type="match status" value="1"/>
</dbReference>
<evidence type="ECO:0000313" key="5">
    <source>
        <dbReference type="EMBL" id="GAA6197943.1"/>
    </source>
</evidence>
<protein>
    <submittedName>
        <fullName evidence="5">Molybdate ABC transporter substrate-binding protein</fullName>
    </submittedName>
</protein>
<gene>
    <name evidence="5" type="primary">modA</name>
    <name evidence="5" type="ORF">NBRC116598_33880</name>
</gene>
<dbReference type="RefSeq" id="WP_353401740.1">
    <property type="nucleotide sequence ID" value="NZ_BAABWU010000016.1"/>
</dbReference>
<dbReference type="InterPro" id="IPR050682">
    <property type="entry name" value="ModA/WtpA"/>
</dbReference>
<evidence type="ECO:0000256" key="1">
    <source>
        <dbReference type="ARBA" id="ARBA00009175"/>
    </source>
</evidence>
<evidence type="ECO:0000256" key="2">
    <source>
        <dbReference type="ARBA" id="ARBA00022723"/>
    </source>
</evidence>
<feature type="chain" id="PRO_5045159365" evidence="4">
    <location>
        <begin position="36"/>
        <end position="267"/>
    </location>
</feature>
<dbReference type="SUPFAM" id="SSF53850">
    <property type="entry name" value="Periplasmic binding protein-like II"/>
    <property type="match status" value="1"/>
</dbReference>
<dbReference type="PANTHER" id="PTHR30632">
    <property type="entry name" value="MOLYBDATE-BINDING PERIPLASMIC PROTEIN"/>
    <property type="match status" value="1"/>
</dbReference>